<name>A0A2U3DP26_PURLI</name>
<dbReference type="Proteomes" id="UP000245956">
    <property type="component" value="Unassembled WGS sequence"/>
</dbReference>
<dbReference type="PANTHER" id="PTHR33112:SF13">
    <property type="entry name" value="HETEROKARYON INCOMPATIBILITY DOMAIN-CONTAINING PROTEIN"/>
    <property type="match status" value="1"/>
</dbReference>
<evidence type="ECO:0000313" key="2">
    <source>
        <dbReference type="EMBL" id="PWI63995.1"/>
    </source>
</evidence>
<comment type="caution">
    <text evidence="2">The sequence shown here is derived from an EMBL/GenBank/DDBJ whole genome shotgun (WGS) entry which is preliminary data.</text>
</comment>
<reference evidence="2 3" key="1">
    <citation type="journal article" date="2016" name="Front. Microbiol.">
        <title>Genome and transcriptome sequences reveal the specific parasitism of the nematophagous Purpureocillium lilacinum 36-1.</title>
        <authorList>
            <person name="Xie J."/>
            <person name="Li S."/>
            <person name="Mo C."/>
            <person name="Xiao X."/>
            <person name="Peng D."/>
            <person name="Wang G."/>
            <person name="Xiao Y."/>
        </authorList>
    </citation>
    <scope>NUCLEOTIDE SEQUENCE [LARGE SCALE GENOMIC DNA]</scope>
    <source>
        <strain evidence="2 3">36-1</strain>
    </source>
</reference>
<accession>A0A2U3DP26</accession>
<evidence type="ECO:0000259" key="1">
    <source>
        <dbReference type="Pfam" id="PF06985"/>
    </source>
</evidence>
<dbReference type="EMBL" id="LCWV01000127">
    <property type="protein sequence ID" value="PWI63995.1"/>
    <property type="molecule type" value="Genomic_DNA"/>
</dbReference>
<dbReference type="PANTHER" id="PTHR33112">
    <property type="entry name" value="DOMAIN PROTEIN, PUTATIVE-RELATED"/>
    <property type="match status" value="1"/>
</dbReference>
<protein>
    <recommendedName>
        <fullName evidence="1">Heterokaryon incompatibility domain-containing protein</fullName>
    </recommendedName>
</protein>
<feature type="domain" description="Heterokaryon incompatibility" evidence="1">
    <location>
        <begin position="173"/>
        <end position="341"/>
    </location>
</feature>
<sequence length="674" mass="76563">MSLAGDDNCFGCKARFQEGWSNVAQLRKLAEDGCSYCSLLHRGLHQLDPDVEKRLGRDAKIRFKRGPNQMFVYNDPNGSLGYRPDLSDTELQFEFYREGDNRHNHEPGGNTSSGTSHGRAYRWIRKCTTEHTLCGAGEPSQLPTRIIDIGMHLTEQPSKVWLREPPPELRDRYVALSHCWGGEQPLKTTTGTLNKHKAGIEFSRLPPTFRDAVDIVRRLGIRFVWIDSLCIIQDCEEDWQIEASRMASVYRNSWLTVSATSSPSSSSGCYRRDRSVDVKGVEPDENDPLAVLFPAAMKLRKELRLNLRFNIQHPNLGHERFTSVRANEPFPLLGRAWAYQERLLAPRVLHFGPQELLWECMQDLDCECGSVKWSNAENMGGYMSRNTSGELPPKISHYAAVHMGMSKGQVHDTKRRSKLLSRWAEMVQEYTQRALTFPTDRLPALSGIAAEMAEALEMKYCAGLWQETLPLGLLWQRAHVSDAPPARIQQQVAPSWSWANVNSPIRFLLPLHGPRRKRELAEVYAKVEDVCCVPAGKDERGQLCVEKSYVTLSAEVVEVLLGLPGSARKPWFPIEKAISNVAKVPQEGPYAVKVGKGEPVRFDPDCQLYDKAGIWHWEPDEKLYCAKILRSSNVYYWLALRRVRSDSTYERVGVIESTDAKWKCDGVQHRLKIT</sequence>
<proteinExistence type="predicted"/>
<dbReference type="InterPro" id="IPR010730">
    <property type="entry name" value="HET"/>
</dbReference>
<organism evidence="2 3">
    <name type="scientific">Purpureocillium lilacinum</name>
    <name type="common">Paecilomyces lilacinus</name>
    <dbReference type="NCBI Taxonomy" id="33203"/>
    <lineage>
        <taxon>Eukaryota</taxon>
        <taxon>Fungi</taxon>
        <taxon>Dikarya</taxon>
        <taxon>Ascomycota</taxon>
        <taxon>Pezizomycotina</taxon>
        <taxon>Sordariomycetes</taxon>
        <taxon>Hypocreomycetidae</taxon>
        <taxon>Hypocreales</taxon>
        <taxon>Ophiocordycipitaceae</taxon>
        <taxon>Purpureocillium</taxon>
    </lineage>
</organism>
<evidence type="ECO:0000313" key="3">
    <source>
        <dbReference type="Proteomes" id="UP000245956"/>
    </source>
</evidence>
<dbReference type="AlphaFoldDB" id="A0A2U3DP26"/>
<dbReference type="Pfam" id="PF06985">
    <property type="entry name" value="HET"/>
    <property type="match status" value="1"/>
</dbReference>
<gene>
    <name evidence="2" type="ORF">PCL_00829</name>
</gene>